<sequence length="852" mass="89263">MDKLRLQVLLSAVDKVTGPLKRIRGGSQVTVQALKAARDQVKALNAQQADVAGYRKQQAAIAGTSQKLVDAQAQLRGMRTALRQTGEAATGKFRTDYRKAHEAVRDLTLKLQNQRRNLAPHATRLREAGIAVGQLGQYEGKLKQQLDAANRSLLQQQERLAAVTRRQQALTKAKQLHDRQQRFVGNMAGAGAAGVAGASAPLYAGARLLTPGLEFEAGVSRVQAITRLEQDAPDLKALRDQARELGGSTKFTAGEATGAQGFLGMAGFDPKAIQAAMPGMLDLAAAGGTELAETADIASNILSGMGLHASQMGKLGDVLVGTFTRSNTDLRMLGETMKYAAPMAKTYGIELETAAAMAGKLGDAGLQGSMGGTALSSIMNRLAAPPKMAAKALEQLNITTADAQGNLRELPDILKEIHDKTAGMGTAVRGGLFKAIAGEEAVKGMAHLVDQAGSGELQQLVATLRKTQGESGRTAQVMANNLKGDLTTLKSAWEDLGIELEGQQDNALRDLVQSITGLVRSTKAWAQENPVLVSGLVKAAAITAGLALAFGTVALTLAALLAPMIVVRLMLARLGIHLPGLLGLFWKLATTVLPFVAKALLMVGRALMLNPVSLVLGLLAGAAYLIYQNWDAVSGFFSSTWAEIRTGFSGGIAGILQTLANFSPVGLLYRAFAQVMQYLGVELPDRFTTMGGQLMDGLASGITRKLGVVREAISDMGQASIDWFKDKLGIHSPSRVFAELGGYTMQGLSNGLTDGGAGPLRAIADVGKRLAQAGALSLGMASAGTAVAVDNRPPISAAATPVVQVAGDTIQIHIQPAPGADPAAIARAVAAELDRRERAKQARARSALSDQE</sequence>
<name>A0AAJ6M303_9PSED</name>
<reference evidence="4" key="1">
    <citation type="submission" date="2023-09" db="EMBL/GenBank/DDBJ databases">
        <title>First report of Pseudomonas coleopterorum DJ13 causing leaf spot on Rhododendron pulchrum Sweet in China.</title>
        <authorList>
            <person name="Zhang Y."/>
        </authorList>
    </citation>
    <scope>NUCLEOTIDE SEQUENCE</scope>
    <source>
        <strain evidence="4">DJ13</strain>
    </source>
</reference>
<feature type="transmembrane region" description="Helical" evidence="2">
    <location>
        <begin position="574"/>
        <end position="596"/>
    </location>
</feature>
<accession>A0AAJ6M303</accession>
<dbReference type="EMBL" id="CP134081">
    <property type="protein sequence ID" value="WNC11634.1"/>
    <property type="molecule type" value="Genomic_DNA"/>
</dbReference>
<feature type="domain" description="Phage tail tape measure protein" evidence="3">
    <location>
        <begin position="239"/>
        <end position="438"/>
    </location>
</feature>
<feature type="transmembrane region" description="Helical" evidence="2">
    <location>
        <begin position="539"/>
        <end position="562"/>
    </location>
</feature>
<dbReference type="PANTHER" id="PTHR37813:SF1">
    <property type="entry name" value="FELS-2 PROPHAGE PROTEIN"/>
    <property type="match status" value="1"/>
</dbReference>
<dbReference type="Proteomes" id="UP001258207">
    <property type="component" value="Chromosome"/>
</dbReference>
<proteinExistence type="predicted"/>
<dbReference type="Pfam" id="PF10145">
    <property type="entry name" value="PhageMin_Tail"/>
    <property type="match status" value="1"/>
</dbReference>
<protein>
    <submittedName>
        <fullName evidence="4">Phage tail tape measure protein</fullName>
    </submittedName>
</protein>
<evidence type="ECO:0000313" key="5">
    <source>
        <dbReference type="Proteomes" id="UP001258207"/>
    </source>
</evidence>
<evidence type="ECO:0000256" key="1">
    <source>
        <dbReference type="ARBA" id="ARBA00022612"/>
    </source>
</evidence>
<organism evidence="4 5">
    <name type="scientific">Pseudomonas coleopterorum</name>
    <dbReference type="NCBI Taxonomy" id="1605838"/>
    <lineage>
        <taxon>Bacteria</taxon>
        <taxon>Pseudomonadati</taxon>
        <taxon>Pseudomonadota</taxon>
        <taxon>Gammaproteobacteria</taxon>
        <taxon>Pseudomonadales</taxon>
        <taxon>Pseudomonadaceae</taxon>
        <taxon>Pseudomonas</taxon>
    </lineage>
</organism>
<dbReference type="AlphaFoldDB" id="A0AAJ6M303"/>
<evidence type="ECO:0000313" key="4">
    <source>
        <dbReference type="EMBL" id="WNC11634.1"/>
    </source>
</evidence>
<evidence type="ECO:0000256" key="2">
    <source>
        <dbReference type="SAM" id="Phobius"/>
    </source>
</evidence>
<dbReference type="InterPro" id="IPR010090">
    <property type="entry name" value="Phage_tape_meas"/>
</dbReference>
<keyword evidence="2" id="KW-0812">Transmembrane</keyword>
<feature type="transmembrane region" description="Helical" evidence="2">
    <location>
        <begin position="608"/>
        <end position="627"/>
    </location>
</feature>
<dbReference type="PANTHER" id="PTHR37813">
    <property type="entry name" value="FELS-2 PROPHAGE PROTEIN"/>
    <property type="match status" value="1"/>
</dbReference>
<evidence type="ECO:0000259" key="3">
    <source>
        <dbReference type="Pfam" id="PF10145"/>
    </source>
</evidence>
<keyword evidence="1" id="KW-1188">Viral release from host cell</keyword>
<keyword evidence="2" id="KW-0472">Membrane</keyword>
<gene>
    <name evidence="4" type="ORF">RI108_09600</name>
</gene>
<dbReference type="RefSeq" id="WP_310792898.1">
    <property type="nucleotide sequence ID" value="NZ_CP134081.1"/>
</dbReference>
<dbReference type="NCBIfam" id="TIGR01760">
    <property type="entry name" value="tape_meas_TP901"/>
    <property type="match status" value="1"/>
</dbReference>
<keyword evidence="2" id="KW-1133">Transmembrane helix</keyword>